<gene>
    <name evidence="1" type="ORF">GMA92_10705</name>
</gene>
<proteinExistence type="predicted"/>
<comment type="caution">
    <text evidence="1">The sequence shown here is derived from an EMBL/GenBank/DDBJ whole genome shotgun (WGS) entry which is preliminary data.</text>
</comment>
<organism evidence="1 2">
    <name type="scientific">Turicibacter sanguinis</name>
    <dbReference type="NCBI Taxonomy" id="154288"/>
    <lineage>
        <taxon>Bacteria</taxon>
        <taxon>Bacillati</taxon>
        <taxon>Bacillota</taxon>
        <taxon>Erysipelotrichia</taxon>
        <taxon>Erysipelotrichales</taxon>
        <taxon>Turicibacteraceae</taxon>
        <taxon>Turicibacter</taxon>
    </lineage>
</organism>
<dbReference type="Proteomes" id="UP000487649">
    <property type="component" value="Unassembled WGS sequence"/>
</dbReference>
<dbReference type="RefSeq" id="WP_006783512.1">
    <property type="nucleotide sequence ID" value="NZ_CABJBH010000001.1"/>
</dbReference>
<reference evidence="1 2" key="1">
    <citation type="journal article" date="2019" name="Nat. Med.">
        <title>A library of human gut bacterial isolates paired with longitudinal multiomics data enables mechanistic microbiome research.</title>
        <authorList>
            <person name="Poyet M."/>
            <person name="Groussin M."/>
            <person name="Gibbons S.M."/>
            <person name="Avila-Pacheco J."/>
            <person name="Jiang X."/>
            <person name="Kearney S.M."/>
            <person name="Perrotta A.R."/>
            <person name="Berdy B."/>
            <person name="Zhao S."/>
            <person name="Lieberman T.D."/>
            <person name="Swanson P.K."/>
            <person name="Smith M."/>
            <person name="Roesemann S."/>
            <person name="Alexander J.E."/>
            <person name="Rich S.A."/>
            <person name="Livny J."/>
            <person name="Vlamakis H."/>
            <person name="Clish C."/>
            <person name="Bullock K."/>
            <person name="Deik A."/>
            <person name="Scott J."/>
            <person name="Pierce K.A."/>
            <person name="Xavier R.J."/>
            <person name="Alm E.J."/>
        </authorList>
    </citation>
    <scope>NUCLEOTIDE SEQUENCE [LARGE SCALE GENOMIC DNA]</scope>
    <source>
        <strain evidence="1 2">BIOML-A198</strain>
    </source>
</reference>
<evidence type="ECO:0000313" key="2">
    <source>
        <dbReference type="Proteomes" id="UP000487649"/>
    </source>
</evidence>
<dbReference type="AlphaFoldDB" id="A0A173RGS5"/>
<name>A0A173RGS5_9FIRM</name>
<sequence length="105" mass="12572">MLKTFNINEHYEPTVIPYLQSKKNQSNYICNLIIADMEREAKKVEEENIIDLIRAVVREENQRLKEEINNISKDVDNIKVDLKTEFKVLEAKMPYILKEYLENKR</sequence>
<dbReference type="EMBL" id="WMQE01000025">
    <property type="protein sequence ID" value="MTK21885.1"/>
    <property type="molecule type" value="Genomic_DNA"/>
</dbReference>
<accession>A0A173RGS5</accession>
<protein>
    <submittedName>
        <fullName evidence="1">Uncharacterized protein</fullName>
    </submittedName>
</protein>
<evidence type="ECO:0000313" key="1">
    <source>
        <dbReference type="EMBL" id="MTK21885.1"/>
    </source>
</evidence>
<dbReference type="GeneID" id="60057863"/>